<dbReference type="PRINTS" id="PR00616">
    <property type="entry name" value="CCAATSUBUNTB"/>
</dbReference>
<dbReference type="EMBL" id="JAZAVJ010000123">
    <property type="protein sequence ID" value="KAK7413648.1"/>
    <property type="molecule type" value="Genomic_DNA"/>
</dbReference>
<dbReference type="Gene3D" id="6.10.250.2430">
    <property type="match status" value="1"/>
</dbReference>
<evidence type="ECO:0000256" key="4">
    <source>
        <dbReference type="ARBA" id="ARBA00023125"/>
    </source>
</evidence>
<organism evidence="9 10">
    <name type="scientific">Neonectria punicea</name>
    <dbReference type="NCBI Taxonomy" id="979145"/>
    <lineage>
        <taxon>Eukaryota</taxon>
        <taxon>Fungi</taxon>
        <taxon>Dikarya</taxon>
        <taxon>Ascomycota</taxon>
        <taxon>Pezizomycotina</taxon>
        <taxon>Sordariomycetes</taxon>
        <taxon>Hypocreomycetidae</taxon>
        <taxon>Hypocreales</taxon>
        <taxon>Nectriaceae</taxon>
        <taxon>Neonectria</taxon>
    </lineage>
</organism>
<evidence type="ECO:0000313" key="10">
    <source>
        <dbReference type="Proteomes" id="UP001498476"/>
    </source>
</evidence>
<keyword evidence="6 7" id="KW-0539">Nucleus</keyword>
<evidence type="ECO:0000313" key="9">
    <source>
        <dbReference type="EMBL" id="KAK7413648.1"/>
    </source>
</evidence>
<dbReference type="InterPro" id="IPR018608">
    <property type="entry name" value="Gti1/Pac2"/>
</dbReference>
<accession>A0ABR1GXV3</accession>
<proteinExistence type="inferred from homology"/>
<protein>
    <recommendedName>
        <fullName evidence="7">Transcriptional activator HAP2</fullName>
    </recommendedName>
</protein>
<comment type="caution">
    <text evidence="9">The sequence shown here is derived from an EMBL/GenBank/DDBJ whole genome shotgun (WGS) entry which is preliminary data.</text>
</comment>
<evidence type="ECO:0000256" key="6">
    <source>
        <dbReference type="ARBA" id="ARBA00023242"/>
    </source>
</evidence>
<comment type="function">
    <text evidence="7">Component of the sequence-specific heterotrimeric transcription factor (NF-Y) which specifically recognizes a 5'-CCAAT-3' box motif found in the promoters of its target genes.</text>
</comment>
<feature type="compositionally biased region" description="Polar residues" evidence="8">
    <location>
        <begin position="1"/>
        <end position="13"/>
    </location>
</feature>
<feature type="region of interest" description="Disordered" evidence="8">
    <location>
        <begin position="120"/>
        <end position="145"/>
    </location>
</feature>
<dbReference type="SMART" id="SM00521">
    <property type="entry name" value="CBF"/>
    <property type="match status" value="1"/>
</dbReference>
<evidence type="ECO:0000256" key="8">
    <source>
        <dbReference type="SAM" id="MobiDB-lite"/>
    </source>
</evidence>
<evidence type="ECO:0000256" key="2">
    <source>
        <dbReference type="ARBA" id="ARBA00008359"/>
    </source>
</evidence>
<dbReference type="PANTHER" id="PTHR28027:SF2">
    <property type="entry name" value="TRANSCRIPTIONAL REGULATOR MIT1"/>
    <property type="match status" value="1"/>
</dbReference>
<dbReference type="PANTHER" id="PTHR28027">
    <property type="entry name" value="TRANSCRIPTIONAL REGULATOR MIT1"/>
    <property type="match status" value="1"/>
</dbReference>
<comment type="similarity">
    <text evidence="2">Belongs to the MIT1/WOR1 family.</text>
</comment>
<keyword evidence="4 7" id="KW-0238">DNA-binding</keyword>
<evidence type="ECO:0000256" key="1">
    <source>
        <dbReference type="ARBA" id="ARBA00004123"/>
    </source>
</evidence>
<comment type="subcellular location">
    <subcellularLocation>
        <location evidence="1 7">Nucleus</location>
    </subcellularLocation>
</comment>
<dbReference type="PROSITE" id="PS51152">
    <property type="entry name" value="NFYA_HAP2_2"/>
    <property type="match status" value="1"/>
</dbReference>
<keyword evidence="3 7" id="KW-0805">Transcription regulation</keyword>
<keyword evidence="5 7" id="KW-0804">Transcription</keyword>
<dbReference type="InterPro" id="IPR001289">
    <property type="entry name" value="NFYA"/>
</dbReference>
<name>A0ABR1GXV3_9HYPO</name>
<comment type="similarity">
    <text evidence="7">Belongs to the NFYA/HAP2 subunit family.</text>
</comment>
<evidence type="ECO:0000256" key="7">
    <source>
        <dbReference type="RuleBase" id="RU367155"/>
    </source>
</evidence>
<sequence length="287" mass="32377">MSRDQQYVPCQSVSKDHDAPSINLSLGQPLTDDIPLKNETDQSSETLLTQHQGFLPRPPISPLDQIYHRYSIPSDSQAHIPVTKPAENKETTICTNTKQTHRILKQRVARRKFEEQFGLAQKGRKNHNHESRHKQAMPLPRGPDGRFLKRVEATTLANGADGEGDEGPVNDTRATESSPFAATFQGYINTTFDALIVFEACLSGKMNLILQRPKSRQLRELIQSGDVFVYKEASDMKRWRDGMSWSAGRILDNFLVYQKLEQPSVHDMQKSASKKPKKKGNSAIPKL</sequence>
<reference evidence="9 10" key="1">
    <citation type="journal article" date="2025" name="Microbiol. Resour. Announc.">
        <title>Draft genome sequences for Neonectria magnoliae and Neonectria punicea, canker pathogens of Liriodendron tulipifera and Acer saccharum in West Virginia.</title>
        <authorList>
            <person name="Petronek H.M."/>
            <person name="Kasson M.T."/>
            <person name="Metheny A.M."/>
            <person name="Stauder C.M."/>
            <person name="Lovett B."/>
            <person name="Lynch S.C."/>
            <person name="Garnas J.R."/>
            <person name="Kasson L.R."/>
            <person name="Stajich J.E."/>
        </authorList>
    </citation>
    <scope>NUCLEOTIDE SEQUENCE [LARGE SCALE GENOMIC DNA]</scope>
    <source>
        <strain evidence="9 10">NRRL 64653</strain>
    </source>
</reference>
<dbReference type="Pfam" id="PF09729">
    <property type="entry name" value="Gti1_Pac2"/>
    <property type="match status" value="1"/>
</dbReference>
<comment type="subunit">
    <text evidence="7">Heterotrimer.</text>
</comment>
<feature type="compositionally biased region" description="Basic residues" evidence="8">
    <location>
        <begin position="122"/>
        <end position="135"/>
    </location>
</feature>
<feature type="region of interest" description="Disordered" evidence="8">
    <location>
        <begin position="266"/>
        <end position="287"/>
    </location>
</feature>
<feature type="region of interest" description="Disordered" evidence="8">
    <location>
        <begin position="1"/>
        <end position="38"/>
    </location>
</feature>
<dbReference type="Proteomes" id="UP001498476">
    <property type="component" value="Unassembled WGS sequence"/>
</dbReference>
<gene>
    <name evidence="9" type="primary">sge1_1</name>
    <name evidence="9" type="ORF">QQX98_007473</name>
</gene>
<evidence type="ECO:0000256" key="5">
    <source>
        <dbReference type="ARBA" id="ARBA00023163"/>
    </source>
</evidence>
<keyword evidence="10" id="KW-1185">Reference proteome</keyword>
<dbReference type="Pfam" id="PF02045">
    <property type="entry name" value="CBFB_NFYA"/>
    <property type="match status" value="1"/>
</dbReference>
<evidence type="ECO:0000256" key="3">
    <source>
        <dbReference type="ARBA" id="ARBA00023015"/>
    </source>
</evidence>